<evidence type="ECO:0000313" key="3">
    <source>
        <dbReference type="Proteomes" id="UP000268014"/>
    </source>
</evidence>
<reference evidence="4" key="1">
    <citation type="submission" date="2016-04" db="UniProtKB">
        <authorList>
            <consortium name="WormBaseParasite"/>
        </authorList>
    </citation>
    <scope>IDENTIFICATION</scope>
</reference>
<name>A0A0N4WDF0_HAEPC</name>
<dbReference type="WBParaSite" id="HPLM_0000859901-mRNA-1">
    <property type="protein sequence ID" value="HPLM_0000859901-mRNA-1"/>
    <property type="gene ID" value="HPLM_0000859901"/>
</dbReference>
<reference evidence="2 3" key="2">
    <citation type="submission" date="2018-11" db="EMBL/GenBank/DDBJ databases">
        <authorList>
            <consortium name="Pathogen Informatics"/>
        </authorList>
    </citation>
    <scope>NUCLEOTIDE SEQUENCE [LARGE SCALE GENOMIC DNA]</scope>
    <source>
        <strain evidence="2 3">MHpl1</strain>
    </source>
</reference>
<gene>
    <name evidence="2" type="ORF">HPLM_LOCUS8591</name>
</gene>
<feature type="region of interest" description="Disordered" evidence="1">
    <location>
        <begin position="1"/>
        <end position="71"/>
    </location>
</feature>
<dbReference type="OrthoDB" id="5862726at2759"/>
<organism evidence="4">
    <name type="scientific">Haemonchus placei</name>
    <name type="common">Barber's pole worm</name>
    <dbReference type="NCBI Taxonomy" id="6290"/>
    <lineage>
        <taxon>Eukaryota</taxon>
        <taxon>Metazoa</taxon>
        <taxon>Ecdysozoa</taxon>
        <taxon>Nematoda</taxon>
        <taxon>Chromadorea</taxon>
        <taxon>Rhabditida</taxon>
        <taxon>Rhabditina</taxon>
        <taxon>Rhabditomorpha</taxon>
        <taxon>Strongyloidea</taxon>
        <taxon>Trichostrongylidae</taxon>
        <taxon>Haemonchus</taxon>
    </lineage>
</organism>
<proteinExistence type="predicted"/>
<feature type="compositionally biased region" description="Pro residues" evidence="1">
    <location>
        <begin position="123"/>
        <end position="152"/>
    </location>
</feature>
<dbReference type="OMA" id="PPPFMIA"/>
<feature type="region of interest" description="Disordered" evidence="1">
    <location>
        <begin position="203"/>
        <end position="227"/>
    </location>
</feature>
<evidence type="ECO:0000313" key="4">
    <source>
        <dbReference type="WBParaSite" id="HPLM_0000859901-mRNA-1"/>
    </source>
</evidence>
<protein>
    <submittedName>
        <fullName evidence="4">WW domain-binding protein 11</fullName>
    </submittedName>
</protein>
<feature type="compositionally biased region" description="Pro residues" evidence="1">
    <location>
        <begin position="58"/>
        <end position="67"/>
    </location>
</feature>
<feature type="region of interest" description="Disordered" evidence="1">
    <location>
        <begin position="117"/>
        <end position="160"/>
    </location>
</feature>
<dbReference type="AlphaFoldDB" id="A0A0N4WDF0"/>
<accession>A0A0N4WDF0</accession>
<dbReference type="Proteomes" id="UP000268014">
    <property type="component" value="Unassembled WGS sequence"/>
</dbReference>
<feature type="compositionally biased region" description="Polar residues" evidence="1">
    <location>
        <begin position="14"/>
        <end position="29"/>
    </location>
</feature>
<dbReference type="EMBL" id="UZAF01016892">
    <property type="protein sequence ID" value="VDO35311.1"/>
    <property type="molecule type" value="Genomic_DNA"/>
</dbReference>
<evidence type="ECO:0000313" key="2">
    <source>
        <dbReference type="EMBL" id="VDO35311.1"/>
    </source>
</evidence>
<sequence>MTDVESGAAVTATEAPSNATAKQEQSPVQRNGGAVKDDGSTVHSAPVPYYNGGAQMKRPPPPQPPPKMFFAPQKYGFFTMNNVEQRWRDDPDKEKKSQADDIIANVTEKFFPGAKRAAEPTLPVGPPFMPAPPGMPGIPPPPFIMPPAPQGPPKDAKRIKFNDEDSDENELFAKLLYKKLKSIASRKRLEILHVSIMEMVRQAQEEDERERGVVNTGSIPAPPPTTT</sequence>
<evidence type="ECO:0000256" key="1">
    <source>
        <dbReference type="SAM" id="MobiDB-lite"/>
    </source>
</evidence>
<keyword evidence="3" id="KW-1185">Reference proteome</keyword>